<dbReference type="OrthoDB" id="9811316at2"/>
<feature type="transmembrane region" description="Helical" evidence="2">
    <location>
        <begin position="194"/>
        <end position="213"/>
    </location>
</feature>
<keyword evidence="2" id="KW-1133">Transmembrane helix</keyword>
<keyword evidence="1" id="KW-0802">TPR repeat</keyword>
<feature type="transmembrane region" description="Helical" evidence="2">
    <location>
        <begin position="53"/>
        <end position="73"/>
    </location>
</feature>
<reference evidence="4" key="1">
    <citation type="submission" date="2016-03" db="EMBL/GenBank/DDBJ databases">
        <authorList>
            <person name="Heylen K."/>
            <person name="De Vos P."/>
            <person name="Vekeman B."/>
        </authorList>
    </citation>
    <scope>NUCLEOTIDE SEQUENCE [LARGE SCALE GENOMIC DNA]</scope>
    <source>
        <strain evidence="4">R-45383</strain>
    </source>
</reference>
<keyword evidence="4" id="KW-1185">Reference proteome</keyword>
<proteinExistence type="predicted"/>
<dbReference type="InterPro" id="IPR011990">
    <property type="entry name" value="TPR-like_helical_dom_sf"/>
</dbReference>
<dbReference type="PROSITE" id="PS50005">
    <property type="entry name" value="TPR"/>
    <property type="match status" value="1"/>
</dbReference>
<feature type="transmembrane region" description="Helical" evidence="2">
    <location>
        <begin position="225"/>
        <end position="247"/>
    </location>
</feature>
<sequence length="450" mass="51266">MLARLTQIPRNYYLFAVGWFAVLLGVQAGWYSIPSSAASSFGSASLQLSEHAAIGWEFAVRAGLLCYAGLAVAALRGTVVFRRRVIGAGWLLLLLTLAFPYVMNHWYPEYGLDTRVIYRQVDRVVDDMEAGLNWQHFDWRESRIIMTQMPPDTLSATVFEDEWGVKAALPEYQTHVLQNVLGYSNEFLNSVGKGWIFAILGLILTILPARWLIPVSAEAERSPRLWPMFVVVLAGLLIPKWLAYYYVDQGKTRYAAGNWHEAADDWRRAAFWNPGVDYALPYFADLGEMAQAKECVACPEWPLFELAKAVRTGNYARAEQLAGEPLTQRLVEMPAYRYWLSAVFLEYGVQAFNAGQYGLAEELWNKTLVQMPTSAMAWYGLSLVYLKYKQFERAAEAINQVVALQKFVNFRKMTISGQYWATKSWAAFRRDDPVAAHQLYTKYLTPDSWK</sequence>
<dbReference type="AlphaFoldDB" id="A0A177NKL4"/>
<feature type="transmembrane region" description="Helical" evidence="2">
    <location>
        <begin position="85"/>
        <end position="103"/>
    </location>
</feature>
<comment type="caution">
    <text evidence="3">The sequence shown here is derived from an EMBL/GenBank/DDBJ whole genome shotgun (WGS) entry which is preliminary data.</text>
</comment>
<feature type="transmembrane region" description="Helical" evidence="2">
    <location>
        <begin position="12"/>
        <end position="33"/>
    </location>
</feature>
<keyword evidence="2" id="KW-0472">Membrane</keyword>
<evidence type="ECO:0000313" key="3">
    <source>
        <dbReference type="EMBL" id="OAI18402.1"/>
    </source>
</evidence>
<dbReference type="SUPFAM" id="SSF48452">
    <property type="entry name" value="TPR-like"/>
    <property type="match status" value="1"/>
</dbReference>
<dbReference type="RefSeq" id="WP_064028575.1">
    <property type="nucleotide sequence ID" value="NZ_LUUK01000168.1"/>
</dbReference>
<dbReference type="Gene3D" id="1.25.40.10">
    <property type="entry name" value="Tetratricopeptide repeat domain"/>
    <property type="match status" value="1"/>
</dbReference>
<evidence type="ECO:0000313" key="4">
    <source>
        <dbReference type="Proteomes" id="UP000077628"/>
    </source>
</evidence>
<feature type="repeat" description="TPR" evidence="1">
    <location>
        <begin position="375"/>
        <end position="408"/>
    </location>
</feature>
<accession>A0A177NKL4</accession>
<organism evidence="3 4">
    <name type="scientific">Methylomonas koyamae</name>
    <dbReference type="NCBI Taxonomy" id="702114"/>
    <lineage>
        <taxon>Bacteria</taxon>
        <taxon>Pseudomonadati</taxon>
        <taxon>Pseudomonadota</taxon>
        <taxon>Gammaproteobacteria</taxon>
        <taxon>Methylococcales</taxon>
        <taxon>Methylococcaceae</taxon>
        <taxon>Methylomonas</taxon>
    </lineage>
</organism>
<keyword evidence="2" id="KW-0812">Transmembrane</keyword>
<evidence type="ECO:0000256" key="1">
    <source>
        <dbReference type="PROSITE-ProRule" id="PRU00339"/>
    </source>
</evidence>
<name>A0A177NKL4_9GAMM</name>
<dbReference type="STRING" id="702114.A1355_05785"/>
<protein>
    <submittedName>
        <fullName evidence="3">Uncharacterized protein</fullName>
    </submittedName>
</protein>
<dbReference type="SMART" id="SM00028">
    <property type="entry name" value="TPR"/>
    <property type="match status" value="3"/>
</dbReference>
<dbReference type="Proteomes" id="UP000077628">
    <property type="component" value="Unassembled WGS sequence"/>
</dbReference>
<evidence type="ECO:0000256" key="2">
    <source>
        <dbReference type="SAM" id="Phobius"/>
    </source>
</evidence>
<dbReference type="InterPro" id="IPR019734">
    <property type="entry name" value="TPR_rpt"/>
</dbReference>
<dbReference type="EMBL" id="LUUK01000168">
    <property type="protein sequence ID" value="OAI18402.1"/>
    <property type="molecule type" value="Genomic_DNA"/>
</dbReference>
<gene>
    <name evidence="3" type="ORF">A1355_05785</name>
</gene>